<dbReference type="AlphaFoldDB" id="A0A183I9T9"/>
<reference evidence="1 2" key="2">
    <citation type="submission" date="2018-11" db="EMBL/GenBank/DDBJ databases">
        <authorList>
            <consortium name="Pathogen Informatics"/>
        </authorList>
    </citation>
    <scope>NUCLEOTIDE SEQUENCE [LARGE SCALE GENOMIC DNA]</scope>
</reference>
<accession>A0A183I9T9</accession>
<evidence type="ECO:0000313" key="3">
    <source>
        <dbReference type="WBParaSite" id="SBAD_0000040201-mRNA-1"/>
    </source>
</evidence>
<dbReference type="Proteomes" id="UP000270296">
    <property type="component" value="Unassembled WGS sequence"/>
</dbReference>
<gene>
    <name evidence="1" type="ORF">SBAD_LOCUS383</name>
</gene>
<evidence type="ECO:0000313" key="2">
    <source>
        <dbReference type="Proteomes" id="UP000270296"/>
    </source>
</evidence>
<keyword evidence="2" id="KW-1185">Reference proteome</keyword>
<organism evidence="3">
    <name type="scientific">Soboliphyme baturini</name>
    <dbReference type="NCBI Taxonomy" id="241478"/>
    <lineage>
        <taxon>Eukaryota</taxon>
        <taxon>Metazoa</taxon>
        <taxon>Ecdysozoa</taxon>
        <taxon>Nematoda</taxon>
        <taxon>Enoplea</taxon>
        <taxon>Dorylaimia</taxon>
        <taxon>Dioctophymatida</taxon>
        <taxon>Dioctophymatoidea</taxon>
        <taxon>Soboliphymatidae</taxon>
        <taxon>Soboliphyme</taxon>
    </lineage>
</organism>
<sequence length="97" mass="10712">MGPVVFACSCIHNSPPQSSSVFPCATQSTYVPVTYQPSFWCFWKMAASLQGWRVAVFGIAARLDDRMVDLIVASRPELVSLLRFSSENVSTKFQGGF</sequence>
<protein>
    <submittedName>
        <fullName evidence="1 3">Uncharacterized protein</fullName>
    </submittedName>
</protein>
<reference evidence="3" key="1">
    <citation type="submission" date="2016-06" db="UniProtKB">
        <authorList>
            <consortium name="WormBaseParasite"/>
        </authorList>
    </citation>
    <scope>IDENTIFICATION</scope>
</reference>
<dbReference type="EMBL" id="UZAM01000905">
    <property type="protein sequence ID" value="VDO82972.1"/>
    <property type="molecule type" value="Genomic_DNA"/>
</dbReference>
<proteinExistence type="predicted"/>
<name>A0A183I9T9_9BILA</name>
<dbReference type="WBParaSite" id="SBAD_0000040201-mRNA-1">
    <property type="protein sequence ID" value="SBAD_0000040201-mRNA-1"/>
    <property type="gene ID" value="SBAD_0000040201"/>
</dbReference>
<evidence type="ECO:0000313" key="1">
    <source>
        <dbReference type="EMBL" id="VDO82972.1"/>
    </source>
</evidence>